<proteinExistence type="predicted"/>
<dbReference type="PROSITE" id="PS01124">
    <property type="entry name" value="HTH_ARAC_FAMILY_2"/>
    <property type="match status" value="1"/>
</dbReference>
<dbReference type="GO" id="GO:0043565">
    <property type="term" value="F:sequence-specific DNA binding"/>
    <property type="evidence" value="ECO:0007669"/>
    <property type="project" value="InterPro"/>
</dbReference>
<evidence type="ECO:0000256" key="1">
    <source>
        <dbReference type="ARBA" id="ARBA00023015"/>
    </source>
</evidence>
<dbReference type="Gene3D" id="1.10.10.60">
    <property type="entry name" value="Homeodomain-like"/>
    <property type="match status" value="1"/>
</dbReference>
<keyword evidence="3" id="KW-0804">Transcription</keyword>
<organism evidence="5 6">
    <name type="scientific">Flavobacterium rivuli WB 3.3-2 = DSM 21788</name>
    <dbReference type="NCBI Taxonomy" id="1121895"/>
    <lineage>
        <taxon>Bacteria</taxon>
        <taxon>Pseudomonadati</taxon>
        <taxon>Bacteroidota</taxon>
        <taxon>Flavobacteriia</taxon>
        <taxon>Flavobacteriales</taxon>
        <taxon>Flavobacteriaceae</taxon>
        <taxon>Flavobacterium</taxon>
    </lineage>
</organism>
<dbReference type="GO" id="GO:0003700">
    <property type="term" value="F:DNA-binding transcription factor activity"/>
    <property type="evidence" value="ECO:0007669"/>
    <property type="project" value="InterPro"/>
</dbReference>
<keyword evidence="2" id="KW-0238">DNA-binding</keyword>
<sequence length="292" mass="33600">MKKISTYSIQHQQKIFNVSGGNKDYFFLELGSHSLFYPEPRRSEAYSISFLKEGEILLQAGLVTQVVKAPAVITLGPTVVRTITETDIQPVMEIIFFTDDYLLANRTNVFYLMEFDFFEDEDLHAFALNKTQSKKINRLFKMIREALAAHHLHEPEILRSCINLLIYEINAFHKLQDIVKPSPAETISPLLVNFKQLLYKEFSRERSVAFYAGKLNITPKHLSDLLKKQTGKTAGEWIDEAIILESKVLLQNKELSVSEVSEQLNFSDQSVFGKFFRTHTTLTPLQYRKTAL</sequence>
<dbReference type="Pfam" id="PF12833">
    <property type="entry name" value="HTH_18"/>
    <property type="match status" value="1"/>
</dbReference>
<evidence type="ECO:0000313" key="6">
    <source>
        <dbReference type="Proteomes" id="UP000030152"/>
    </source>
</evidence>
<dbReference type="PANTHER" id="PTHR43280">
    <property type="entry name" value="ARAC-FAMILY TRANSCRIPTIONAL REGULATOR"/>
    <property type="match status" value="1"/>
</dbReference>
<dbReference type="Proteomes" id="UP000030152">
    <property type="component" value="Unassembled WGS sequence"/>
</dbReference>
<gene>
    <name evidence="5" type="ORF">Q765_12225</name>
</gene>
<evidence type="ECO:0000256" key="2">
    <source>
        <dbReference type="ARBA" id="ARBA00023125"/>
    </source>
</evidence>
<evidence type="ECO:0000313" key="5">
    <source>
        <dbReference type="EMBL" id="KGO86336.1"/>
    </source>
</evidence>
<accession>A0A0A2M404</accession>
<dbReference type="STRING" id="1121895.GCA_000378485_00805"/>
<reference evidence="5 6" key="1">
    <citation type="submission" date="2013-09" db="EMBL/GenBank/DDBJ databases">
        <authorList>
            <person name="Zeng Z."/>
            <person name="Chen C."/>
        </authorList>
    </citation>
    <scope>NUCLEOTIDE SEQUENCE [LARGE SCALE GENOMIC DNA]</scope>
    <source>
        <strain evidence="5 6">WB 3.3-2</strain>
    </source>
</reference>
<feature type="domain" description="HTH araC/xylS-type" evidence="4">
    <location>
        <begin position="192"/>
        <end position="290"/>
    </location>
</feature>
<keyword evidence="1" id="KW-0805">Transcription regulation</keyword>
<dbReference type="AlphaFoldDB" id="A0A0A2M404"/>
<dbReference type="eggNOG" id="COG2207">
    <property type="taxonomic scope" value="Bacteria"/>
</dbReference>
<evidence type="ECO:0000259" key="4">
    <source>
        <dbReference type="PROSITE" id="PS01124"/>
    </source>
</evidence>
<name>A0A0A2M404_9FLAO</name>
<dbReference type="InterPro" id="IPR009057">
    <property type="entry name" value="Homeodomain-like_sf"/>
</dbReference>
<keyword evidence="6" id="KW-1185">Reference proteome</keyword>
<dbReference type="EMBL" id="JRLX01000011">
    <property type="protein sequence ID" value="KGO86336.1"/>
    <property type="molecule type" value="Genomic_DNA"/>
</dbReference>
<comment type="caution">
    <text evidence="5">The sequence shown here is derived from an EMBL/GenBank/DDBJ whole genome shotgun (WGS) entry which is preliminary data.</text>
</comment>
<dbReference type="RefSeq" id="WP_020211934.1">
    <property type="nucleotide sequence ID" value="NZ_JRLX01000011.1"/>
</dbReference>
<dbReference type="SMART" id="SM00342">
    <property type="entry name" value="HTH_ARAC"/>
    <property type="match status" value="1"/>
</dbReference>
<evidence type="ECO:0000256" key="3">
    <source>
        <dbReference type="ARBA" id="ARBA00023163"/>
    </source>
</evidence>
<dbReference type="PANTHER" id="PTHR43280:SF32">
    <property type="entry name" value="TRANSCRIPTIONAL REGULATORY PROTEIN"/>
    <property type="match status" value="1"/>
</dbReference>
<dbReference type="InterPro" id="IPR018060">
    <property type="entry name" value="HTH_AraC"/>
</dbReference>
<dbReference type="SUPFAM" id="SSF46689">
    <property type="entry name" value="Homeodomain-like"/>
    <property type="match status" value="1"/>
</dbReference>
<protein>
    <recommendedName>
        <fullName evidence="4">HTH araC/xylS-type domain-containing protein</fullName>
    </recommendedName>
</protein>